<sequence>MRRPVSSKPLLCRKYSRPAKMKLSLPLSLLAFSGLAFGAIIEKVEDRDTNRVNEEGA</sequence>
<reference evidence="1 3" key="1">
    <citation type="submission" date="2008-03" db="EMBL/GenBank/DDBJ databases">
        <title>Annotation of Ixodes scapularis.</title>
        <authorList>
            <consortium name="Ixodes scapularis Genome Project Consortium"/>
            <person name="Caler E."/>
            <person name="Hannick L.I."/>
            <person name="Bidwell S."/>
            <person name="Joardar V."/>
            <person name="Thiagarajan M."/>
            <person name="Amedeo P."/>
            <person name="Galinsky K.J."/>
            <person name="Schobel S."/>
            <person name="Inman J."/>
            <person name="Hostetler J."/>
            <person name="Miller J."/>
            <person name="Hammond M."/>
            <person name="Megy K."/>
            <person name="Lawson D."/>
            <person name="Kodira C."/>
            <person name="Sutton G."/>
            <person name="Meyer J."/>
            <person name="Hill C.A."/>
            <person name="Birren B."/>
            <person name="Nene V."/>
            <person name="Collins F."/>
            <person name="Alarcon-Chaidez F."/>
            <person name="Wikel S."/>
            <person name="Strausberg R."/>
        </authorList>
    </citation>
    <scope>NUCLEOTIDE SEQUENCE [LARGE SCALE GENOMIC DNA]</scope>
    <source>
        <strain evidence="3">Wikel</strain>
        <strain evidence="1">Wikel colony</strain>
    </source>
</reference>
<dbReference type="VEuPathDB" id="VectorBase:ISCW001401"/>
<protein>
    <submittedName>
        <fullName evidence="1 2">Uncharacterized protein</fullName>
    </submittedName>
</protein>
<accession>B7P0K1</accession>
<dbReference type="PaxDb" id="6945-B7P0K1"/>
<dbReference type="EMBL" id="ABJB010775526">
    <property type="status" value="NOT_ANNOTATED_CDS"/>
    <property type="molecule type" value="Genomic_DNA"/>
</dbReference>
<keyword evidence="3" id="KW-1185">Reference proteome</keyword>
<dbReference type="AlphaFoldDB" id="B7P0K1"/>
<dbReference type="InParanoid" id="B7P0K1"/>
<evidence type="ECO:0000313" key="3">
    <source>
        <dbReference type="Proteomes" id="UP000001555"/>
    </source>
</evidence>
<organism>
    <name type="scientific">Ixodes scapularis</name>
    <name type="common">Black-legged tick</name>
    <name type="synonym">Deer tick</name>
    <dbReference type="NCBI Taxonomy" id="6945"/>
    <lineage>
        <taxon>Eukaryota</taxon>
        <taxon>Metazoa</taxon>
        <taxon>Ecdysozoa</taxon>
        <taxon>Arthropoda</taxon>
        <taxon>Chelicerata</taxon>
        <taxon>Arachnida</taxon>
        <taxon>Acari</taxon>
        <taxon>Parasitiformes</taxon>
        <taxon>Ixodida</taxon>
        <taxon>Ixodoidea</taxon>
        <taxon>Ixodidae</taxon>
        <taxon>Ixodinae</taxon>
        <taxon>Ixodes</taxon>
    </lineage>
</organism>
<name>B7P0K1_IXOSC</name>
<gene>
    <name evidence="1" type="ORF">IscW_ISCW001401</name>
</gene>
<dbReference type="HOGENOM" id="CLU_2998745_0_0_1"/>
<evidence type="ECO:0000313" key="2">
    <source>
        <dbReference type="EnsemblMetazoa" id="ISCW001401-PA"/>
    </source>
</evidence>
<reference evidence="2" key="2">
    <citation type="submission" date="2020-05" db="UniProtKB">
        <authorList>
            <consortium name="EnsemblMetazoa"/>
        </authorList>
    </citation>
    <scope>IDENTIFICATION</scope>
    <source>
        <strain evidence="2">wikel</strain>
    </source>
</reference>
<dbReference type="Proteomes" id="UP000001555">
    <property type="component" value="Unassembled WGS sequence"/>
</dbReference>
<proteinExistence type="predicted"/>
<evidence type="ECO:0000313" key="1">
    <source>
        <dbReference type="EMBL" id="EEC00123.1"/>
    </source>
</evidence>
<dbReference type="EnsemblMetazoa" id="ISCW001401-RA">
    <property type="protein sequence ID" value="ISCW001401-PA"/>
    <property type="gene ID" value="ISCW001401"/>
</dbReference>
<dbReference type="EMBL" id="DS611898">
    <property type="protein sequence ID" value="EEC00123.1"/>
    <property type="molecule type" value="Genomic_DNA"/>
</dbReference>